<organism evidence="3">
    <name type="scientific">Nicotiana tabacum</name>
    <name type="common">Common tobacco</name>
    <dbReference type="NCBI Taxonomy" id="4097"/>
    <lineage>
        <taxon>Eukaryota</taxon>
        <taxon>Viridiplantae</taxon>
        <taxon>Streptophyta</taxon>
        <taxon>Embryophyta</taxon>
        <taxon>Tracheophyta</taxon>
        <taxon>Spermatophyta</taxon>
        <taxon>Magnoliopsida</taxon>
        <taxon>eudicotyledons</taxon>
        <taxon>Gunneridae</taxon>
        <taxon>Pentapetalae</taxon>
        <taxon>asterids</taxon>
        <taxon>lamiids</taxon>
        <taxon>Solanales</taxon>
        <taxon>Solanaceae</taxon>
        <taxon>Nicotianoideae</taxon>
        <taxon>Nicotianeae</taxon>
        <taxon>Nicotiana</taxon>
    </lineage>
</organism>
<gene>
    <name evidence="3" type="primary">LOC107803118</name>
</gene>
<evidence type="ECO:0000256" key="2">
    <source>
        <dbReference type="SAM" id="MobiDB-lite"/>
    </source>
</evidence>
<proteinExistence type="predicted"/>
<evidence type="ECO:0000256" key="1">
    <source>
        <dbReference type="SAM" id="Coils"/>
    </source>
</evidence>
<feature type="compositionally biased region" description="Low complexity" evidence="2">
    <location>
        <begin position="86"/>
        <end position="97"/>
    </location>
</feature>
<dbReference type="KEGG" id="nta:107803118"/>
<feature type="region of interest" description="Disordered" evidence="2">
    <location>
        <begin position="80"/>
        <end position="106"/>
    </location>
</feature>
<accession>A0A1S4AZU9</accession>
<dbReference type="RefSeq" id="XP_016482225.1">
    <property type="nucleotide sequence ID" value="XM_016626739.1"/>
</dbReference>
<evidence type="ECO:0000313" key="3">
    <source>
        <dbReference type="RefSeq" id="XP_016482225.1"/>
    </source>
</evidence>
<feature type="coiled-coil region" evidence="1">
    <location>
        <begin position="133"/>
        <end position="241"/>
    </location>
</feature>
<dbReference type="PaxDb" id="4097-A0A1S4AZU9"/>
<dbReference type="AlphaFoldDB" id="A0A1S4AZU9"/>
<protein>
    <submittedName>
        <fullName evidence="3">Uncharacterized protein</fullName>
    </submittedName>
</protein>
<dbReference type="OrthoDB" id="3549872at2759"/>
<feature type="region of interest" description="Disordered" evidence="2">
    <location>
        <begin position="1"/>
        <end position="27"/>
    </location>
</feature>
<reference evidence="3" key="1">
    <citation type="submission" date="2025-08" db="UniProtKB">
        <authorList>
            <consortium name="RefSeq"/>
        </authorList>
    </citation>
    <scope>IDENTIFICATION</scope>
</reference>
<sequence length="335" mass="37913">MVSRETILAPREAEGVTDIADSSSHTESLFDEAQAIKENPNEMARATDEVLNMFFDGVDMGALEDYSKFGHLEILKKDVSLGEGEPSSSPKLLSLLPGDRRGPGEDEKVSQLEFELKEQVWQKDMYRVLGEQKYEALEDLPVLQAELEKAQREALSVKWEHAELVEKLRAEMNELKTLAETLRSRMDLLASENEATKEELALVKDQLRVAKDKADKWDWVNDELRAQLDSAVSEWDNLVREYTALKSKLEAASINSSEVEEMSAQYKTDVEIAEARLITKAEYVKGLSRRETLEEIHARGFDLSAEIEEVKRLEIEAKRLYEPKGSGVESGFGED</sequence>
<keyword evidence="1" id="KW-0175">Coiled coil</keyword>
<name>A0A1S4AZU9_TOBAC</name>